<dbReference type="Pfam" id="PF00168">
    <property type="entry name" value="C2"/>
    <property type="match status" value="1"/>
</dbReference>
<dbReference type="SUPFAM" id="SSF49562">
    <property type="entry name" value="C2 domain (Calcium/lipid-binding domain, CaLB)"/>
    <property type="match status" value="1"/>
</dbReference>
<dbReference type="PROSITE" id="PS50004">
    <property type="entry name" value="C2"/>
    <property type="match status" value="1"/>
</dbReference>
<dbReference type="OrthoDB" id="67700at2759"/>
<dbReference type="EMBL" id="LK023368">
    <property type="protein sequence ID" value="CDS13114.1"/>
    <property type="molecule type" value="Genomic_DNA"/>
</dbReference>
<proteinExistence type="predicted"/>
<evidence type="ECO:0000313" key="4">
    <source>
        <dbReference type="EMBL" id="CDS13114.1"/>
    </source>
</evidence>
<dbReference type="PANTHER" id="PTHR45911:SF4">
    <property type="entry name" value="MULTIPLE C2 AND TRANSMEMBRANE DOMAIN-CONTAINING PROTEIN"/>
    <property type="match status" value="1"/>
</dbReference>
<name>A0A077X0V4_9FUNG</name>
<dbReference type="InterPro" id="IPR035892">
    <property type="entry name" value="C2_domain_sf"/>
</dbReference>
<feature type="domain" description="C2" evidence="3">
    <location>
        <begin position="1"/>
        <end position="103"/>
    </location>
</feature>
<dbReference type="InterPro" id="IPR000008">
    <property type="entry name" value="C2_dom"/>
</dbReference>
<dbReference type="GO" id="GO:0005509">
    <property type="term" value="F:calcium ion binding"/>
    <property type="evidence" value="ECO:0007669"/>
    <property type="project" value="TreeGrafter"/>
</dbReference>
<dbReference type="GO" id="GO:0016020">
    <property type="term" value="C:membrane"/>
    <property type="evidence" value="ECO:0007669"/>
    <property type="project" value="TreeGrafter"/>
</dbReference>
<accession>A0A077X0V4</accession>
<keyword evidence="1" id="KW-0479">Metal-binding</keyword>
<keyword evidence="2" id="KW-0106">Calcium</keyword>
<evidence type="ECO:0000256" key="2">
    <source>
        <dbReference type="ARBA" id="ARBA00022837"/>
    </source>
</evidence>
<organism evidence="4">
    <name type="scientific">Lichtheimia ramosa</name>
    <dbReference type="NCBI Taxonomy" id="688394"/>
    <lineage>
        <taxon>Eukaryota</taxon>
        <taxon>Fungi</taxon>
        <taxon>Fungi incertae sedis</taxon>
        <taxon>Mucoromycota</taxon>
        <taxon>Mucoromycotina</taxon>
        <taxon>Mucoromycetes</taxon>
        <taxon>Mucorales</taxon>
        <taxon>Lichtheimiaceae</taxon>
        <taxon>Lichtheimia</taxon>
    </lineage>
</organism>
<reference evidence="4" key="1">
    <citation type="journal article" date="2014" name="Genome Announc.">
        <title>De novo whole-genome sequence and genome annotation of Lichtheimia ramosa.</title>
        <authorList>
            <person name="Linde J."/>
            <person name="Schwartze V."/>
            <person name="Binder U."/>
            <person name="Lass-Florl C."/>
            <person name="Voigt K."/>
            <person name="Horn F."/>
        </authorList>
    </citation>
    <scope>NUCLEOTIDE SEQUENCE</scope>
    <source>
        <strain evidence="4">JMRC FSU:6197</strain>
    </source>
</reference>
<dbReference type="AlphaFoldDB" id="A0A077X0V4"/>
<dbReference type="PANTHER" id="PTHR45911">
    <property type="entry name" value="C2 DOMAIN-CONTAINING PROTEIN"/>
    <property type="match status" value="1"/>
</dbReference>
<evidence type="ECO:0000256" key="1">
    <source>
        <dbReference type="ARBA" id="ARBA00022723"/>
    </source>
</evidence>
<protein>
    <recommendedName>
        <fullName evidence="3">C2 domain-containing protein</fullName>
    </recommendedName>
</protein>
<dbReference type="SMART" id="SM00239">
    <property type="entry name" value="C2"/>
    <property type="match status" value="1"/>
</dbReference>
<gene>
    <name evidence="4" type="ORF">LRAMOSA05297</name>
</gene>
<evidence type="ECO:0000259" key="3">
    <source>
        <dbReference type="PROSITE" id="PS50004"/>
    </source>
</evidence>
<sequence length="169" mass="19429">MSNLQLRISVVGARNLAAADKTGLSDPYAVVRVNDKKYTTKVIKQTLDPRWDYEFDITVDPQRLPRFFNVTVWDKDTFGRDFLGEVTIPFKNCFDRNNNDISGGIPRHYSDPANLPQWYTLGKRAEKNNVSGEIQLKFGFIEKHIRDPQQYIDAWNQITGLDIEISSST</sequence>
<dbReference type="Gene3D" id="2.60.40.150">
    <property type="entry name" value="C2 domain"/>
    <property type="match status" value="1"/>
</dbReference>